<accession>A0ABT5HV18</accession>
<proteinExistence type="predicted"/>
<dbReference type="SUPFAM" id="SSF53300">
    <property type="entry name" value="vWA-like"/>
    <property type="match status" value="1"/>
</dbReference>
<protein>
    <submittedName>
        <fullName evidence="2">Pilus assembly protein</fullName>
    </submittedName>
</protein>
<comment type="caution">
    <text evidence="2">The sequence shown here is derived from an EMBL/GenBank/DDBJ whole genome shotgun (WGS) entry which is preliminary data.</text>
</comment>
<dbReference type="InterPro" id="IPR036465">
    <property type="entry name" value="vWFA_dom_sf"/>
</dbReference>
<dbReference type="PROSITE" id="PS50234">
    <property type="entry name" value="VWFA"/>
    <property type="match status" value="1"/>
</dbReference>
<evidence type="ECO:0000313" key="2">
    <source>
        <dbReference type="EMBL" id="MDC7683926.1"/>
    </source>
</evidence>
<evidence type="ECO:0000259" key="1">
    <source>
        <dbReference type="PROSITE" id="PS50234"/>
    </source>
</evidence>
<keyword evidence="3" id="KW-1185">Reference proteome</keyword>
<dbReference type="Proteomes" id="UP001214854">
    <property type="component" value="Unassembled WGS sequence"/>
</dbReference>
<sequence length="589" mass="62330">MGILKAFRSDRGGNTAMIFGLTAFALLAAVGGGIDVTRAVNMRTKIQDASDAAVLRAATMARGTTTAAQQTAADQAFDANLNATGMNRSGLSFVSRNLVRVTEGANTSLTYNVEATNKNLFLGLIGLSTFNLKIVAEAKAQMRKSEIVFVLDSTGSMAKDSRMVNLRSSVDAVLAGLLEGGVNVSETKVGMVPFDTQVRVTPGTSYNWVDWGQASSSQSCSGLSGSYCSIMIDAADKVCTGAVNIEACRSTLKLYYKTSTSGGKTYYDVKVYAYEQVGSNYTIRTYSEGTYTTTTTQDYSGGTSCNAETGACSTTSGGTRNVTTTTYNGESGTTTVKSNLTDYSTAPAGYTSAASSVLTYPASYSNGYDGKPSSTTTTTTNGKPRTIYMPAVPANRAAWTGCFIDRTQPYDISADSPGAATASLYPARPCVTATLGVVRPLSTDIAGARTYVQALKEGGANSYTNITIGVQWGMEVLSPSEPMTGGVAFKDDVTLKYMIVVTDGENTRNRWITNSAQSAQIDARTKLACQAAQDKGITVFVIRVMEGNSALLKACASKPEYYYDLTNAGQLNQALKDVFEAIKKTRLTK</sequence>
<organism evidence="2 3">
    <name type="scientific">Asticcacaulis aquaticus</name>
    <dbReference type="NCBI Taxonomy" id="2984212"/>
    <lineage>
        <taxon>Bacteria</taxon>
        <taxon>Pseudomonadati</taxon>
        <taxon>Pseudomonadota</taxon>
        <taxon>Alphaproteobacteria</taxon>
        <taxon>Caulobacterales</taxon>
        <taxon>Caulobacteraceae</taxon>
        <taxon>Asticcacaulis</taxon>
    </lineage>
</organism>
<evidence type="ECO:0000313" key="3">
    <source>
        <dbReference type="Proteomes" id="UP001214854"/>
    </source>
</evidence>
<name>A0ABT5HV18_9CAUL</name>
<dbReference type="RefSeq" id="WP_272748388.1">
    <property type="nucleotide sequence ID" value="NZ_JAQQKX010000009.1"/>
</dbReference>
<reference evidence="2 3" key="1">
    <citation type="submission" date="2023-01" db="EMBL/GenBank/DDBJ databases">
        <title>Novel species of the genus Asticcacaulis isolated from rivers.</title>
        <authorList>
            <person name="Lu H."/>
        </authorList>
    </citation>
    <scope>NUCLEOTIDE SEQUENCE [LARGE SCALE GENOMIC DNA]</scope>
    <source>
        <strain evidence="2 3">BYS171W</strain>
    </source>
</reference>
<dbReference type="Gene3D" id="3.40.50.410">
    <property type="entry name" value="von Willebrand factor, type A domain"/>
    <property type="match status" value="2"/>
</dbReference>
<feature type="domain" description="VWFA" evidence="1">
    <location>
        <begin position="146"/>
        <end position="199"/>
    </location>
</feature>
<dbReference type="InterPro" id="IPR002035">
    <property type="entry name" value="VWF_A"/>
</dbReference>
<dbReference type="Pfam" id="PF13400">
    <property type="entry name" value="Tad"/>
    <property type="match status" value="1"/>
</dbReference>
<dbReference type="InterPro" id="IPR028087">
    <property type="entry name" value="Tad_N"/>
</dbReference>
<gene>
    <name evidence="2" type="ORF">PQU92_11615</name>
</gene>
<dbReference type="EMBL" id="JAQQKX010000009">
    <property type="protein sequence ID" value="MDC7683926.1"/>
    <property type="molecule type" value="Genomic_DNA"/>
</dbReference>